<dbReference type="InterPro" id="IPR036390">
    <property type="entry name" value="WH_DNA-bd_sf"/>
</dbReference>
<dbReference type="AlphaFoldDB" id="A0A9X1QEJ4"/>
<protein>
    <submittedName>
        <fullName evidence="5">FadR family transcriptional regulator</fullName>
    </submittedName>
</protein>
<dbReference type="PROSITE" id="PS50949">
    <property type="entry name" value="HTH_GNTR"/>
    <property type="match status" value="1"/>
</dbReference>
<keyword evidence="2" id="KW-0238">DNA-binding</keyword>
<dbReference type="InterPro" id="IPR008920">
    <property type="entry name" value="TF_FadR/GntR_C"/>
</dbReference>
<evidence type="ECO:0000256" key="3">
    <source>
        <dbReference type="ARBA" id="ARBA00023163"/>
    </source>
</evidence>
<evidence type="ECO:0000256" key="2">
    <source>
        <dbReference type="ARBA" id="ARBA00023125"/>
    </source>
</evidence>
<dbReference type="RefSeq" id="WP_233798719.1">
    <property type="nucleotide sequence ID" value="NZ_JAKFFV010000007.1"/>
</dbReference>
<dbReference type="EMBL" id="JAKFFV010000007">
    <property type="protein sequence ID" value="MCF2499047.1"/>
    <property type="molecule type" value="Genomic_DNA"/>
</dbReference>
<dbReference type="Pfam" id="PF07729">
    <property type="entry name" value="FCD"/>
    <property type="match status" value="1"/>
</dbReference>
<evidence type="ECO:0000259" key="4">
    <source>
        <dbReference type="PROSITE" id="PS50949"/>
    </source>
</evidence>
<sequence length="244" mass="27992">MSYIIRLTLQMDDIFHNIKSIDTSSLVDKVESNLIALFIEKNFKVGDSIPKELELAQSLGVSRTVVREAMLRLRLMGLVESKKHRGAVITSPDLVSILEKSMNPKILDGNTLKEIFEMRLSLEIGMADFIMERVTPDDIAALKVLVENEPSSSDRMLFQIEHEIAFHGKLYEITRNETMKKFQRLLLPVFDYVHKSGLLRKYSSNANFVSHKGLVEIIENGNSEQLRNAMRSHLENHFARLFMK</sequence>
<dbReference type="SMART" id="SM00895">
    <property type="entry name" value="FCD"/>
    <property type="match status" value="1"/>
</dbReference>
<dbReference type="InterPro" id="IPR036388">
    <property type="entry name" value="WH-like_DNA-bd_sf"/>
</dbReference>
<accession>A0A9X1QEJ4</accession>
<evidence type="ECO:0000313" key="5">
    <source>
        <dbReference type="EMBL" id="MCF2499047.1"/>
    </source>
</evidence>
<keyword evidence="1" id="KW-0805">Transcription regulation</keyword>
<gene>
    <name evidence="5" type="ORF">L0661_12065</name>
</gene>
<dbReference type="PANTHER" id="PTHR43537">
    <property type="entry name" value="TRANSCRIPTIONAL REGULATOR, GNTR FAMILY"/>
    <property type="match status" value="1"/>
</dbReference>
<evidence type="ECO:0000256" key="1">
    <source>
        <dbReference type="ARBA" id="ARBA00023015"/>
    </source>
</evidence>
<dbReference type="SUPFAM" id="SSF48008">
    <property type="entry name" value="GntR ligand-binding domain-like"/>
    <property type="match status" value="1"/>
</dbReference>
<comment type="caution">
    <text evidence="5">The sequence shown here is derived from an EMBL/GenBank/DDBJ whole genome shotgun (WGS) entry which is preliminary data.</text>
</comment>
<dbReference type="GO" id="GO:0003700">
    <property type="term" value="F:DNA-binding transcription factor activity"/>
    <property type="evidence" value="ECO:0007669"/>
    <property type="project" value="InterPro"/>
</dbReference>
<dbReference type="Gene3D" id="1.20.120.530">
    <property type="entry name" value="GntR ligand-binding domain-like"/>
    <property type="match status" value="1"/>
</dbReference>
<dbReference type="InterPro" id="IPR000524">
    <property type="entry name" value="Tscrpt_reg_HTH_GntR"/>
</dbReference>
<dbReference type="InterPro" id="IPR011711">
    <property type="entry name" value="GntR_C"/>
</dbReference>
<proteinExistence type="predicted"/>
<dbReference type="Pfam" id="PF00392">
    <property type="entry name" value="GntR"/>
    <property type="match status" value="1"/>
</dbReference>
<organism evidence="5 6">
    <name type="scientific">Dyadobacter chenhuakuii</name>
    <dbReference type="NCBI Taxonomy" id="2909339"/>
    <lineage>
        <taxon>Bacteria</taxon>
        <taxon>Pseudomonadati</taxon>
        <taxon>Bacteroidota</taxon>
        <taxon>Cytophagia</taxon>
        <taxon>Cytophagales</taxon>
        <taxon>Spirosomataceae</taxon>
        <taxon>Dyadobacter</taxon>
    </lineage>
</organism>
<dbReference type="PANTHER" id="PTHR43537:SF5">
    <property type="entry name" value="UXU OPERON TRANSCRIPTIONAL REGULATOR"/>
    <property type="match status" value="1"/>
</dbReference>
<dbReference type="Gene3D" id="1.10.10.10">
    <property type="entry name" value="Winged helix-like DNA-binding domain superfamily/Winged helix DNA-binding domain"/>
    <property type="match status" value="1"/>
</dbReference>
<dbReference type="PRINTS" id="PR00035">
    <property type="entry name" value="HTHGNTR"/>
</dbReference>
<evidence type="ECO:0000313" key="6">
    <source>
        <dbReference type="Proteomes" id="UP001139411"/>
    </source>
</evidence>
<dbReference type="GO" id="GO:0003677">
    <property type="term" value="F:DNA binding"/>
    <property type="evidence" value="ECO:0007669"/>
    <property type="project" value="UniProtKB-KW"/>
</dbReference>
<keyword evidence="3" id="KW-0804">Transcription</keyword>
<dbReference type="Proteomes" id="UP001139411">
    <property type="component" value="Unassembled WGS sequence"/>
</dbReference>
<dbReference type="CDD" id="cd07377">
    <property type="entry name" value="WHTH_GntR"/>
    <property type="match status" value="1"/>
</dbReference>
<reference evidence="5" key="1">
    <citation type="submission" date="2022-01" db="EMBL/GenBank/DDBJ databases">
        <title>Novel species in genus Dyadobacter.</title>
        <authorList>
            <person name="Ma C."/>
        </authorList>
    </citation>
    <scope>NUCLEOTIDE SEQUENCE</scope>
    <source>
        <strain evidence="5">CY357</strain>
    </source>
</reference>
<name>A0A9X1QEJ4_9BACT</name>
<dbReference type="SUPFAM" id="SSF46785">
    <property type="entry name" value="Winged helix' DNA-binding domain"/>
    <property type="match status" value="1"/>
</dbReference>
<feature type="domain" description="HTH gntR-type" evidence="4">
    <location>
        <begin position="24"/>
        <end position="92"/>
    </location>
</feature>
<dbReference type="SMART" id="SM00345">
    <property type="entry name" value="HTH_GNTR"/>
    <property type="match status" value="1"/>
</dbReference>